<dbReference type="PANTHER" id="PTHR33480">
    <property type="entry name" value="SET DOMAIN-CONTAINING PROTEIN-RELATED"/>
    <property type="match status" value="1"/>
</dbReference>
<dbReference type="EMBL" id="JANEYF010001749">
    <property type="protein sequence ID" value="KAJ8958082.1"/>
    <property type="molecule type" value="Genomic_DNA"/>
</dbReference>
<name>A0AAV8Z4K5_9CUCU</name>
<reference evidence="2" key="1">
    <citation type="journal article" date="2023" name="Insect Mol. Biol.">
        <title>Genome sequencing provides insights into the evolution of gene families encoding plant cell wall-degrading enzymes in longhorned beetles.</title>
        <authorList>
            <person name="Shin N.R."/>
            <person name="Okamura Y."/>
            <person name="Kirsch R."/>
            <person name="Pauchet Y."/>
        </authorList>
    </citation>
    <scope>NUCLEOTIDE SEQUENCE</scope>
    <source>
        <strain evidence="2">RBIC_L_NR</strain>
    </source>
</reference>
<evidence type="ECO:0000313" key="3">
    <source>
        <dbReference type="Proteomes" id="UP001162156"/>
    </source>
</evidence>
<keyword evidence="3" id="KW-1185">Reference proteome</keyword>
<organism evidence="2 3">
    <name type="scientific">Rhamnusium bicolor</name>
    <dbReference type="NCBI Taxonomy" id="1586634"/>
    <lineage>
        <taxon>Eukaryota</taxon>
        <taxon>Metazoa</taxon>
        <taxon>Ecdysozoa</taxon>
        <taxon>Arthropoda</taxon>
        <taxon>Hexapoda</taxon>
        <taxon>Insecta</taxon>
        <taxon>Pterygota</taxon>
        <taxon>Neoptera</taxon>
        <taxon>Endopterygota</taxon>
        <taxon>Coleoptera</taxon>
        <taxon>Polyphaga</taxon>
        <taxon>Cucujiformia</taxon>
        <taxon>Chrysomeloidea</taxon>
        <taxon>Cerambycidae</taxon>
        <taxon>Lepturinae</taxon>
        <taxon>Rhagiini</taxon>
        <taxon>Rhamnusium</taxon>
    </lineage>
</organism>
<feature type="region of interest" description="Disordered" evidence="1">
    <location>
        <begin position="84"/>
        <end position="104"/>
    </location>
</feature>
<gene>
    <name evidence="2" type="ORF">NQ314_006451</name>
</gene>
<sequence length="214" mass="25176">MAHTITSTRLRKHVSTMVQLLNLKDHELDALAQFLGHDIRVHRKHYRLQDETIQLAKISKILVNFNNGKLSSMKGKSLDEIEVNDFSDSESDNANEDNTDNEDFNIAEQESLRNYEIKQNITKKNSGEQVKKSSVLNKKEKTRQERKQIIKRKWTTEEAKIVSNEFKDFLLMKKLPGKKDIEEFMNKNKEILQNRTWKNIKDFLYGKLKKVVEL</sequence>
<proteinExistence type="predicted"/>
<comment type="caution">
    <text evidence="2">The sequence shown here is derived from an EMBL/GenBank/DDBJ whole genome shotgun (WGS) entry which is preliminary data.</text>
</comment>
<dbReference type="AlphaFoldDB" id="A0AAV8Z4K5"/>
<evidence type="ECO:0008006" key="4">
    <source>
        <dbReference type="Google" id="ProtNLM"/>
    </source>
</evidence>
<dbReference type="PANTHER" id="PTHR33480:SF1">
    <property type="entry name" value="TYR RECOMBINASE DOMAIN-CONTAINING PROTEIN"/>
    <property type="match status" value="1"/>
</dbReference>
<evidence type="ECO:0000256" key="1">
    <source>
        <dbReference type="SAM" id="MobiDB-lite"/>
    </source>
</evidence>
<accession>A0AAV8Z4K5</accession>
<protein>
    <recommendedName>
        <fullName evidence="4">Protein TIC 214</fullName>
    </recommendedName>
</protein>
<evidence type="ECO:0000313" key="2">
    <source>
        <dbReference type="EMBL" id="KAJ8958082.1"/>
    </source>
</evidence>
<dbReference type="Proteomes" id="UP001162156">
    <property type="component" value="Unassembled WGS sequence"/>
</dbReference>